<gene>
    <name evidence="1" type="ORF">S7711_11368</name>
</gene>
<accession>A0A084ALR3</accession>
<dbReference type="Proteomes" id="UP000028045">
    <property type="component" value="Unassembled WGS sequence"/>
</dbReference>
<dbReference type="EMBL" id="KL648663">
    <property type="protein sequence ID" value="KEY66242.1"/>
    <property type="molecule type" value="Genomic_DNA"/>
</dbReference>
<name>A0A084ALR3_STACB</name>
<reference evidence="1 2" key="1">
    <citation type="journal article" date="2014" name="BMC Genomics">
        <title>Comparative genome sequencing reveals chemotype-specific gene clusters in the toxigenic black mold Stachybotrys.</title>
        <authorList>
            <person name="Semeiks J."/>
            <person name="Borek D."/>
            <person name="Otwinowski Z."/>
            <person name="Grishin N.V."/>
        </authorList>
    </citation>
    <scope>NUCLEOTIDE SEQUENCE [LARGE SCALE GENOMIC DNA]</scope>
    <source>
        <strain evidence="2">CBS 109288 / IBT 7711</strain>
    </source>
</reference>
<evidence type="ECO:0000313" key="1">
    <source>
        <dbReference type="EMBL" id="KEY66242.1"/>
    </source>
</evidence>
<organism evidence="1 2">
    <name type="scientific">Stachybotrys chartarum (strain CBS 109288 / IBT 7711)</name>
    <name type="common">Toxic black mold</name>
    <name type="synonym">Stilbospora chartarum</name>
    <dbReference type="NCBI Taxonomy" id="1280523"/>
    <lineage>
        <taxon>Eukaryota</taxon>
        <taxon>Fungi</taxon>
        <taxon>Dikarya</taxon>
        <taxon>Ascomycota</taxon>
        <taxon>Pezizomycotina</taxon>
        <taxon>Sordariomycetes</taxon>
        <taxon>Hypocreomycetidae</taxon>
        <taxon>Hypocreales</taxon>
        <taxon>Stachybotryaceae</taxon>
        <taxon>Stachybotrys</taxon>
    </lineage>
</organism>
<proteinExistence type="predicted"/>
<evidence type="ECO:0000313" key="2">
    <source>
        <dbReference type="Proteomes" id="UP000028045"/>
    </source>
</evidence>
<sequence>MLLGARRHGHGDDGNPRLLEELLPAASETRDWTPRLGDAGEGPGWPWYAWPAQAKNSNRGEWLKGEGFGIMSGGVTDLEFLIKGPVDIIS</sequence>
<dbReference type="AlphaFoldDB" id="A0A084ALR3"/>
<dbReference type="HOGENOM" id="CLU_2442311_0_0_1"/>
<protein>
    <submittedName>
        <fullName evidence="1">Uncharacterized protein</fullName>
    </submittedName>
</protein>
<keyword evidence="2" id="KW-1185">Reference proteome</keyword>